<dbReference type="Pfam" id="PF00359">
    <property type="entry name" value="PTS_EIIA_2"/>
    <property type="match status" value="1"/>
</dbReference>
<dbReference type="PANTHER" id="PTHR47738">
    <property type="entry name" value="PTS SYSTEM FRUCTOSE-LIKE EIIA COMPONENT-RELATED"/>
    <property type="match status" value="1"/>
</dbReference>
<dbReference type="CDD" id="cd00211">
    <property type="entry name" value="PTS_IIA_fru"/>
    <property type="match status" value="1"/>
</dbReference>
<accession>A0A081BUC4</accession>
<evidence type="ECO:0000313" key="3">
    <source>
        <dbReference type="Proteomes" id="UP000030661"/>
    </source>
</evidence>
<dbReference type="EMBL" id="DF820464">
    <property type="protein sequence ID" value="GAK55929.1"/>
    <property type="molecule type" value="Genomic_DNA"/>
</dbReference>
<organism evidence="2 3">
    <name type="scientific">Vecturithrix granuli</name>
    <dbReference type="NCBI Taxonomy" id="1499967"/>
    <lineage>
        <taxon>Bacteria</taxon>
        <taxon>Candidatus Moduliflexota</taxon>
        <taxon>Candidatus Vecturitrichia</taxon>
        <taxon>Candidatus Vecturitrichales</taxon>
        <taxon>Candidatus Vecturitrichaceae</taxon>
        <taxon>Candidatus Vecturithrix</taxon>
    </lineage>
</organism>
<dbReference type="InterPro" id="IPR051541">
    <property type="entry name" value="PTS_SugarTrans_NitroReg"/>
</dbReference>
<gene>
    <name evidence="2" type="ORF">U27_02890</name>
</gene>
<name>A0A081BUC4_VECG1</name>
<sequence>MEICKVLSLDRIVVGVKNRDKIGILQELLEVAATSGKIHNKEELLKSLLQREQIQTTGVGFGLAIAHAKSDDVEGVVLSVGLSEEGVDYDALDGKPAHIIFMLVSSPEKNTEYLSVLAKIARIFREEDFREAVMHAGSPEKVMNLLKEREEGHSRC</sequence>
<dbReference type="Proteomes" id="UP000030661">
    <property type="component" value="Unassembled WGS sequence"/>
</dbReference>
<dbReference type="SUPFAM" id="SSF55804">
    <property type="entry name" value="Phoshotransferase/anion transport protein"/>
    <property type="match status" value="1"/>
</dbReference>
<feature type="domain" description="PTS EIIA type-2" evidence="1">
    <location>
        <begin position="5"/>
        <end position="149"/>
    </location>
</feature>
<dbReference type="AlphaFoldDB" id="A0A081BUC4"/>
<dbReference type="HOGENOM" id="CLU_072531_5_0_0"/>
<keyword evidence="3" id="KW-1185">Reference proteome</keyword>
<dbReference type="PROSITE" id="PS51094">
    <property type="entry name" value="PTS_EIIA_TYPE_2"/>
    <property type="match status" value="1"/>
</dbReference>
<evidence type="ECO:0000259" key="1">
    <source>
        <dbReference type="PROSITE" id="PS51094"/>
    </source>
</evidence>
<evidence type="ECO:0000313" key="2">
    <source>
        <dbReference type="EMBL" id="GAK55929.1"/>
    </source>
</evidence>
<dbReference type="InterPro" id="IPR002178">
    <property type="entry name" value="PTS_EIIA_type-2_dom"/>
</dbReference>
<protein>
    <submittedName>
        <fullName evidence="2">Putative PTS IIA-like nitrogen-regulatory protein PtsN</fullName>
    </submittedName>
</protein>
<dbReference type="eggNOG" id="COG1762">
    <property type="taxonomic scope" value="Bacteria"/>
</dbReference>
<dbReference type="Gene3D" id="3.40.930.10">
    <property type="entry name" value="Mannitol-specific EII, Chain A"/>
    <property type="match status" value="1"/>
</dbReference>
<proteinExistence type="predicted"/>
<dbReference type="STRING" id="1499967.U27_02890"/>
<reference evidence="2 3" key="1">
    <citation type="journal article" date="2015" name="PeerJ">
        <title>First genomic representation of candidate bacterial phylum KSB3 points to enhanced environmental sensing as a trigger of wastewater bulking.</title>
        <authorList>
            <person name="Sekiguchi Y."/>
            <person name="Ohashi A."/>
            <person name="Parks D.H."/>
            <person name="Yamauchi T."/>
            <person name="Tyson G.W."/>
            <person name="Hugenholtz P."/>
        </authorList>
    </citation>
    <scope>NUCLEOTIDE SEQUENCE [LARGE SCALE GENOMIC DNA]</scope>
</reference>
<dbReference type="InterPro" id="IPR016152">
    <property type="entry name" value="PTrfase/Anion_transptr"/>
</dbReference>